<evidence type="ECO:0000313" key="13">
    <source>
        <dbReference type="Proteomes" id="UP000265882"/>
    </source>
</evidence>
<evidence type="ECO:0000313" key="12">
    <source>
        <dbReference type="EMBL" id="RJP17148.1"/>
    </source>
</evidence>
<evidence type="ECO:0000256" key="9">
    <source>
        <dbReference type="HAMAP-Rule" id="MF_00061"/>
    </source>
</evidence>
<dbReference type="InterPro" id="IPR013750">
    <property type="entry name" value="GHMP_kinase_C_dom"/>
</dbReference>
<protein>
    <recommendedName>
        <fullName evidence="3 9">4-diphosphocytidyl-2-C-methyl-D-erythritol kinase</fullName>
        <shortName evidence="9">CMK</shortName>
        <ecNumber evidence="2 9">2.7.1.148</ecNumber>
    </recommendedName>
    <alternativeName>
        <fullName evidence="8 9">4-(cytidine-5'-diphospho)-2-C-methyl-D-erythritol kinase</fullName>
    </alternativeName>
</protein>
<dbReference type="PANTHER" id="PTHR43527">
    <property type="entry name" value="4-DIPHOSPHOCYTIDYL-2-C-METHYL-D-ERYTHRITOL KINASE, CHLOROPLASTIC"/>
    <property type="match status" value="1"/>
</dbReference>
<name>A0A3A4N5J2_ABYX5</name>
<keyword evidence="6 9" id="KW-0418">Kinase</keyword>
<sequence>MAKSILIPSFAKINLFLDIICKRPDGYHNIETVFQTIDLHDDVSLELRPSGLKIECDDPSVPSDSSNLAAKAFSALRPALNYEGGVRITLRKRIPPGSGLGGGSSNAAAVLKGLKCLFQEQVSEQFLMETARQLGADVPFFLFGGLAAGWGKGERLERISPLPASFLVVAVPAGVSVSTALAYGKVRAPQCAGPPPAELSGCSESLKTFLKALDPSLPLSANASAIQLLYNELEEPALGMFPEIGRLKNRMLEAGAKAALMTGSGSAVFGIADSLSHAQRIRSKLEASCPCRGFTVSTINGR</sequence>
<evidence type="ECO:0000256" key="4">
    <source>
        <dbReference type="ARBA" id="ARBA00022679"/>
    </source>
</evidence>
<dbReference type="Proteomes" id="UP000265882">
    <property type="component" value="Unassembled WGS sequence"/>
</dbReference>
<dbReference type="SUPFAM" id="SSF55060">
    <property type="entry name" value="GHMP Kinase, C-terminal domain"/>
    <property type="match status" value="1"/>
</dbReference>
<accession>A0A3A4N5J2</accession>
<evidence type="ECO:0000256" key="6">
    <source>
        <dbReference type="ARBA" id="ARBA00022777"/>
    </source>
</evidence>
<dbReference type="AlphaFoldDB" id="A0A3A4N5J2"/>
<dbReference type="EMBL" id="QZKU01000119">
    <property type="protein sequence ID" value="RJP17148.1"/>
    <property type="molecule type" value="Genomic_DNA"/>
</dbReference>
<dbReference type="GO" id="GO:0019288">
    <property type="term" value="P:isopentenyl diphosphate biosynthetic process, methylerythritol 4-phosphate pathway"/>
    <property type="evidence" value="ECO:0007669"/>
    <property type="project" value="UniProtKB-UniRule"/>
</dbReference>
<dbReference type="InterPro" id="IPR014721">
    <property type="entry name" value="Ribsml_uS5_D2-typ_fold_subgr"/>
</dbReference>
<dbReference type="Pfam" id="PF00288">
    <property type="entry name" value="GHMP_kinases_N"/>
    <property type="match status" value="1"/>
</dbReference>
<dbReference type="SUPFAM" id="SSF54211">
    <property type="entry name" value="Ribosomal protein S5 domain 2-like"/>
    <property type="match status" value="1"/>
</dbReference>
<dbReference type="Pfam" id="PF08544">
    <property type="entry name" value="GHMP_kinases_C"/>
    <property type="match status" value="1"/>
</dbReference>
<comment type="caution">
    <text evidence="12">The sequence shown here is derived from an EMBL/GenBank/DDBJ whole genome shotgun (WGS) entry which is preliminary data.</text>
</comment>
<dbReference type="InterPro" id="IPR004424">
    <property type="entry name" value="IspE"/>
</dbReference>
<evidence type="ECO:0000259" key="11">
    <source>
        <dbReference type="Pfam" id="PF08544"/>
    </source>
</evidence>
<dbReference type="InterPro" id="IPR036554">
    <property type="entry name" value="GHMP_kinase_C_sf"/>
</dbReference>
<comment type="function">
    <text evidence="9">Catalyzes the phosphorylation of the position 2 hydroxy group of 4-diphosphocytidyl-2C-methyl-D-erythritol.</text>
</comment>
<proteinExistence type="inferred from homology"/>
<organism evidence="12 13">
    <name type="scientific">Abyssobacteria bacterium (strain SURF_5)</name>
    <dbReference type="NCBI Taxonomy" id="2093360"/>
    <lineage>
        <taxon>Bacteria</taxon>
        <taxon>Pseudomonadati</taxon>
        <taxon>Candidatus Hydrogenedentota</taxon>
        <taxon>Candidatus Abyssobacteria</taxon>
    </lineage>
</organism>
<dbReference type="NCBIfam" id="TIGR00154">
    <property type="entry name" value="ispE"/>
    <property type="match status" value="1"/>
</dbReference>
<evidence type="ECO:0000256" key="5">
    <source>
        <dbReference type="ARBA" id="ARBA00022741"/>
    </source>
</evidence>
<dbReference type="PANTHER" id="PTHR43527:SF2">
    <property type="entry name" value="4-DIPHOSPHOCYTIDYL-2-C-METHYL-D-ERYTHRITOL KINASE, CHLOROPLASTIC"/>
    <property type="match status" value="1"/>
</dbReference>
<dbReference type="UniPathway" id="UPA00056">
    <property type="reaction ID" value="UER00094"/>
</dbReference>
<dbReference type="GO" id="GO:0005524">
    <property type="term" value="F:ATP binding"/>
    <property type="evidence" value="ECO:0007669"/>
    <property type="project" value="UniProtKB-UniRule"/>
</dbReference>
<evidence type="ECO:0000256" key="2">
    <source>
        <dbReference type="ARBA" id="ARBA00012052"/>
    </source>
</evidence>
<keyword evidence="5 9" id="KW-0547">Nucleotide-binding</keyword>
<evidence type="ECO:0000256" key="1">
    <source>
        <dbReference type="ARBA" id="ARBA00009684"/>
    </source>
</evidence>
<keyword evidence="9" id="KW-0414">Isoprene biosynthesis</keyword>
<reference evidence="12 13" key="1">
    <citation type="journal article" date="2017" name="ISME J.">
        <title>Energy and carbon metabolisms in a deep terrestrial subsurface fluid microbial community.</title>
        <authorList>
            <person name="Momper L."/>
            <person name="Jungbluth S.P."/>
            <person name="Lee M.D."/>
            <person name="Amend J.P."/>
        </authorList>
    </citation>
    <scope>NUCLEOTIDE SEQUENCE [LARGE SCALE GENOMIC DNA]</scope>
    <source>
        <strain evidence="12">SURF_5</strain>
    </source>
</reference>
<keyword evidence="7 9" id="KW-0067">ATP-binding</keyword>
<comment type="catalytic activity">
    <reaction evidence="9">
        <text>4-CDP-2-C-methyl-D-erythritol + ATP = 4-CDP-2-C-methyl-D-erythritol 2-phosphate + ADP + H(+)</text>
        <dbReference type="Rhea" id="RHEA:18437"/>
        <dbReference type="ChEBI" id="CHEBI:15378"/>
        <dbReference type="ChEBI" id="CHEBI:30616"/>
        <dbReference type="ChEBI" id="CHEBI:57823"/>
        <dbReference type="ChEBI" id="CHEBI:57919"/>
        <dbReference type="ChEBI" id="CHEBI:456216"/>
        <dbReference type="EC" id="2.7.1.148"/>
    </reaction>
</comment>
<dbReference type="Gene3D" id="3.30.230.10">
    <property type="match status" value="1"/>
</dbReference>
<dbReference type="InterPro" id="IPR006204">
    <property type="entry name" value="GHMP_kinase_N_dom"/>
</dbReference>
<feature type="active site" evidence="9">
    <location>
        <position position="12"/>
    </location>
</feature>
<dbReference type="InterPro" id="IPR020568">
    <property type="entry name" value="Ribosomal_Su5_D2-typ_SF"/>
</dbReference>
<dbReference type="GO" id="GO:0016114">
    <property type="term" value="P:terpenoid biosynthetic process"/>
    <property type="evidence" value="ECO:0007669"/>
    <property type="project" value="UniProtKB-UniRule"/>
</dbReference>
<evidence type="ECO:0000259" key="10">
    <source>
        <dbReference type="Pfam" id="PF00288"/>
    </source>
</evidence>
<feature type="active site" evidence="9">
    <location>
        <position position="137"/>
    </location>
</feature>
<gene>
    <name evidence="9 12" type="primary">ispE</name>
    <name evidence="12" type="ORF">C4520_17370</name>
</gene>
<comment type="pathway">
    <text evidence="9">Isoprenoid biosynthesis; isopentenyl diphosphate biosynthesis via DXP pathway; isopentenyl diphosphate from 1-deoxy-D-xylulose 5-phosphate: step 3/6.</text>
</comment>
<feature type="binding site" evidence="9">
    <location>
        <begin position="95"/>
        <end position="105"/>
    </location>
    <ligand>
        <name>ATP</name>
        <dbReference type="ChEBI" id="CHEBI:30616"/>
    </ligand>
</feature>
<dbReference type="HAMAP" id="MF_00061">
    <property type="entry name" value="IspE"/>
    <property type="match status" value="1"/>
</dbReference>
<keyword evidence="4 9" id="KW-0808">Transferase</keyword>
<feature type="domain" description="GHMP kinase N-terminal" evidence="10">
    <location>
        <begin position="67"/>
        <end position="145"/>
    </location>
</feature>
<evidence type="ECO:0000256" key="3">
    <source>
        <dbReference type="ARBA" id="ARBA00017473"/>
    </source>
</evidence>
<dbReference type="Gene3D" id="3.30.70.890">
    <property type="entry name" value="GHMP kinase, C-terminal domain"/>
    <property type="match status" value="1"/>
</dbReference>
<evidence type="ECO:0000256" key="7">
    <source>
        <dbReference type="ARBA" id="ARBA00022840"/>
    </source>
</evidence>
<feature type="domain" description="GHMP kinase C-terminal" evidence="11">
    <location>
        <begin position="225"/>
        <end position="290"/>
    </location>
</feature>
<dbReference type="GO" id="GO:0050515">
    <property type="term" value="F:4-(cytidine 5'-diphospho)-2-C-methyl-D-erythritol kinase activity"/>
    <property type="evidence" value="ECO:0007669"/>
    <property type="project" value="UniProtKB-UniRule"/>
</dbReference>
<dbReference type="EC" id="2.7.1.148" evidence="2 9"/>
<comment type="similarity">
    <text evidence="1 9">Belongs to the GHMP kinase family. IspE subfamily.</text>
</comment>
<evidence type="ECO:0000256" key="8">
    <source>
        <dbReference type="ARBA" id="ARBA00032554"/>
    </source>
</evidence>
<dbReference type="PIRSF" id="PIRSF010376">
    <property type="entry name" value="IspE"/>
    <property type="match status" value="1"/>
</dbReference>